<organism evidence="2 3">
    <name type="scientific">Homarus americanus</name>
    <name type="common">American lobster</name>
    <dbReference type="NCBI Taxonomy" id="6706"/>
    <lineage>
        <taxon>Eukaryota</taxon>
        <taxon>Metazoa</taxon>
        <taxon>Ecdysozoa</taxon>
        <taxon>Arthropoda</taxon>
        <taxon>Crustacea</taxon>
        <taxon>Multicrustacea</taxon>
        <taxon>Malacostraca</taxon>
        <taxon>Eumalacostraca</taxon>
        <taxon>Eucarida</taxon>
        <taxon>Decapoda</taxon>
        <taxon>Pleocyemata</taxon>
        <taxon>Astacidea</taxon>
        <taxon>Nephropoidea</taxon>
        <taxon>Nephropidae</taxon>
        <taxon>Homarus</taxon>
    </lineage>
</organism>
<gene>
    <name evidence="2" type="ORF">Hamer_G027033</name>
</gene>
<comment type="caution">
    <text evidence="2">The sequence shown here is derived from an EMBL/GenBank/DDBJ whole genome shotgun (WGS) entry which is preliminary data.</text>
</comment>
<protein>
    <submittedName>
        <fullName evidence="2">Uncharacterized protein</fullName>
    </submittedName>
</protein>
<evidence type="ECO:0000313" key="3">
    <source>
        <dbReference type="Proteomes" id="UP000747542"/>
    </source>
</evidence>
<accession>A0A8J5MJT1</accession>
<reference evidence="2" key="1">
    <citation type="journal article" date="2021" name="Sci. Adv.">
        <title>The American lobster genome reveals insights on longevity, neural, and immune adaptations.</title>
        <authorList>
            <person name="Polinski J.M."/>
            <person name="Zimin A.V."/>
            <person name="Clark K.F."/>
            <person name="Kohn A.B."/>
            <person name="Sadowski N."/>
            <person name="Timp W."/>
            <person name="Ptitsyn A."/>
            <person name="Khanna P."/>
            <person name="Romanova D.Y."/>
            <person name="Williams P."/>
            <person name="Greenwood S.J."/>
            <person name="Moroz L.L."/>
            <person name="Walt D.R."/>
            <person name="Bodnar A.G."/>
        </authorList>
    </citation>
    <scope>NUCLEOTIDE SEQUENCE</scope>
    <source>
        <strain evidence="2">GMGI-L3</strain>
    </source>
</reference>
<sequence length="91" mass="9768">MTRTGDLLDSRMPRSRDHSLEGRIARPVSVASPATLGRYHTRVGRSASCTGRGISFPRPPHFLVVPPPSTSSQSSSRSTLAPAGELCLVLR</sequence>
<name>A0A8J5MJT1_HOMAM</name>
<dbReference type="AlphaFoldDB" id="A0A8J5MJT1"/>
<dbReference type="Proteomes" id="UP000747542">
    <property type="component" value="Unassembled WGS sequence"/>
</dbReference>
<evidence type="ECO:0000256" key="1">
    <source>
        <dbReference type="SAM" id="MobiDB-lite"/>
    </source>
</evidence>
<dbReference type="EMBL" id="JAHLQT010045376">
    <property type="protein sequence ID" value="KAG7154088.1"/>
    <property type="molecule type" value="Genomic_DNA"/>
</dbReference>
<keyword evidence="3" id="KW-1185">Reference proteome</keyword>
<proteinExistence type="predicted"/>
<evidence type="ECO:0000313" key="2">
    <source>
        <dbReference type="EMBL" id="KAG7154088.1"/>
    </source>
</evidence>
<feature type="region of interest" description="Disordered" evidence="1">
    <location>
        <begin position="1"/>
        <end position="24"/>
    </location>
</feature>
<feature type="region of interest" description="Disordered" evidence="1">
    <location>
        <begin position="66"/>
        <end position="91"/>
    </location>
</feature>